<dbReference type="GeneID" id="77467061"/>
<dbReference type="Proteomes" id="UP000241238">
    <property type="component" value="Chromosome"/>
</dbReference>
<accession>A0ABN5JE81</accession>
<evidence type="ECO:0008006" key="3">
    <source>
        <dbReference type="Google" id="ProtNLM"/>
    </source>
</evidence>
<evidence type="ECO:0000313" key="1">
    <source>
        <dbReference type="EMBL" id="AVQ30356.1"/>
    </source>
</evidence>
<protein>
    <recommendedName>
        <fullName evidence="3">NTP pyrophosphohydrolase MazG putative catalytic core domain-containing protein</fullName>
    </recommendedName>
</protein>
<dbReference type="RefSeq" id="WP_005948889.1">
    <property type="nucleotide sequence ID" value="NZ_CP028103.1"/>
</dbReference>
<evidence type="ECO:0000313" key="2">
    <source>
        <dbReference type="Proteomes" id="UP000241238"/>
    </source>
</evidence>
<dbReference type="EMBL" id="CP028103">
    <property type="protein sequence ID" value="AVQ30356.1"/>
    <property type="molecule type" value="Genomic_DNA"/>
</dbReference>
<organism evidence="1 2">
    <name type="scientific">Fusobacterium varium ATCC 27725</name>
    <dbReference type="NCBI Taxonomy" id="469618"/>
    <lineage>
        <taxon>Bacteria</taxon>
        <taxon>Fusobacteriati</taxon>
        <taxon>Fusobacteriota</taxon>
        <taxon>Fusobacteriia</taxon>
        <taxon>Fusobacteriales</taxon>
        <taxon>Fusobacteriaceae</taxon>
        <taxon>Fusobacterium</taxon>
    </lineage>
</organism>
<gene>
    <name evidence="1" type="ORF">C4N18_03585</name>
</gene>
<name>A0ABN5JE81_FUSVA</name>
<proteinExistence type="predicted"/>
<sequence>MDFNLLKNYTSFTKGVTLSEERLKIREEAKEFLYELKNGNKTLQISEGLDVITAMFNYLFMLGLSEKEFQEHIDKLDRYKKEKYQ</sequence>
<reference evidence="2" key="1">
    <citation type="journal article" date="2018" name="MSphere">
        <title>Fusobacterium Genomics Using MinION and Illumina Sequencing Enables Genome Completion and Correction.</title>
        <authorList>
            <person name="Todd S.M."/>
            <person name="Settlage R.E."/>
            <person name="Lahmers K.K."/>
            <person name="Slade D.J."/>
        </authorList>
    </citation>
    <scope>NUCLEOTIDE SEQUENCE [LARGE SCALE GENOMIC DNA]</scope>
    <source>
        <strain evidence="2">ATCC 27725</strain>
    </source>
</reference>
<dbReference type="SUPFAM" id="SSF101386">
    <property type="entry name" value="all-alpha NTP pyrophosphatases"/>
    <property type="match status" value="1"/>
</dbReference>
<keyword evidence="2" id="KW-1185">Reference proteome</keyword>